<gene>
    <name evidence="1" type="ORF">GCM10009118_02790</name>
</gene>
<comment type="caution">
    <text evidence="1">The sequence shown here is derived from an EMBL/GenBank/DDBJ whole genome shotgun (WGS) entry which is preliminary data.</text>
</comment>
<evidence type="ECO:0000313" key="2">
    <source>
        <dbReference type="Proteomes" id="UP001501126"/>
    </source>
</evidence>
<evidence type="ECO:0000313" key="1">
    <source>
        <dbReference type="EMBL" id="GAA0873871.1"/>
    </source>
</evidence>
<organism evidence="1 2">
    <name type="scientific">Wandonia haliotis</name>
    <dbReference type="NCBI Taxonomy" id="574963"/>
    <lineage>
        <taxon>Bacteria</taxon>
        <taxon>Pseudomonadati</taxon>
        <taxon>Bacteroidota</taxon>
        <taxon>Flavobacteriia</taxon>
        <taxon>Flavobacteriales</taxon>
        <taxon>Crocinitomicaceae</taxon>
        <taxon>Wandonia</taxon>
    </lineage>
</organism>
<protein>
    <submittedName>
        <fullName evidence="1">Uncharacterized protein</fullName>
    </submittedName>
</protein>
<proteinExistence type="predicted"/>
<keyword evidence="2" id="KW-1185">Reference proteome</keyword>
<dbReference type="Proteomes" id="UP001501126">
    <property type="component" value="Unassembled WGS sequence"/>
</dbReference>
<reference evidence="2" key="1">
    <citation type="journal article" date="2019" name="Int. J. Syst. Evol. Microbiol.">
        <title>The Global Catalogue of Microorganisms (GCM) 10K type strain sequencing project: providing services to taxonomists for standard genome sequencing and annotation.</title>
        <authorList>
            <consortium name="The Broad Institute Genomics Platform"/>
            <consortium name="The Broad Institute Genome Sequencing Center for Infectious Disease"/>
            <person name="Wu L."/>
            <person name="Ma J."/>
        </authorList>
    </citation>
    <scope>NUCLEOTIDE SEQUENCE [LARGE SCALE GENOMIC DNA]</scope>
    <source>
        <strain evidence="2">JCM 16083</strain>
    </source>
</reference>
<dbReference type="EMBL" id="BAAAFH010000003">
    <property type="protein sequence ID" value="GAA0873871.1"/>
    <property type="molecule type" value="Genomic_DNA"/>
</dbReference>
<dbReference type="RefSeq" id="WP_343784341.1">
    <property type="nucleotide sequence ID" value="NZ_BAAAFH010000003.1"/>
</dbReference>
<accession>A0ABP3XWV6</accession>
<name>A0ABP3XWV6_9FLAO</name>
<sequence>MAIRSRQILKDFFSDGKRPSQEEFRDLIDSAVNILDDGYSKDAKDGLKLAPKNDSNTLLSMCTKSGAPPSWIFTINDAEDLLIERNTQGHTHDDSEGDREPSILLNAPKTTVIGDIEIRGIKKGTSVTPEFAPVADGKWHDITGDLYGMYAMEIMASVCGKKGSGEYAVLMAWATNCYGSHNRIRRLQSHFGFFGHKLKLRWKKGKNQACRLQIKTRLRYKAGQAQPIDCHITYLHKYERTASEKA</sequence>